<dbReference type="PROSITE" id="PS51554">
    <property type="entry name" value="PFL"/>
    <property type="match status" value="1"/>
</dbReference>
<evidence type="ECO:0000256" key="13">
    <source>
        <dbReference type="SAM" id="MobiDB-lite"/>
    </source>
</evidence>
<dbReference type="UniPathway" id="UPA00920">
    <property type="reaction ID" value="UER00891"/>
</dbReference>
<dbReference type="EC" id="2.3.1.54" evidence="12"/>
<dbReference type="PATRIC" id="fig|134605.3.peg.1624"/>
<evidence type="ECO:0000313" key="17">
    <source>
        <dbReference type="Proteomes" id="UP000070617"/>
    </source>
</evidence>
<evidence type="ECO:0000256" key="9">
    <source>
        <dbReference type="PIRSR" id="PIRSR000379-1"/>
    </source>
</evidence>
<evidence type="ECO:0000256" key="12">
    <source>
        <dbReference type="RuleBase" id="RU368075"/>
    </source>
</evidence>
<name>A0A133NA57_9FUSO</name>
<feature type="modified residue" description="Glycine radical" evidence="10 11">
    <location>
        <position position="758"/>
    </location>
</feature>
<dbReference type="Pfam" id="PF01228">
    <property type="entry name" value="Gly_radical"/>
    <property type="match status" value="1"/>
</dbReference>
<comment type="subunit">
    <text evidence="12">Homodimer.</text>
</comment>
<comment type="catalytic activity">
    <reaction evidence="8 12">
        <text>formate + acetyl-CoA = pyruvate + CoA</text>
        <dbReference type="Rhea" id="RHEA:11844"/>
        <dbReference type="ChEBI" id="CHEBI:15361"/>
        <dbReference type="ChEBI" id="CHEBI:15740"/>
        <dbReference type="ChEBI" id="CHEBI:57287"/>
        <dbReference type="ChEBI" id="CHEBI:57288"/>
        <dbReference type="EC" id="2.3.1.54"/>
    </reaction>
</comment>
<evidence type="ECO:0000256" key="7">
    <source>
        <dbReference type="ARBA" id="ARBA00023315"/>
    </source>
</evidence>
<evidence type="ECO:0000256" key="4">
    <source>
        <dbReference type="ARBA" id="ARBA00022679"/>
    </source>
</evidence>
<dbReference type="InterPro" id="IPR001150">
    <property type="entry name" value="Gly_radical"/>
</dbReference>
<dbReference type="InterPro" id="IPR004184">
    <property type="entry name" value="PFL_dom"/>
</dbReference>
<evidence type="ECO:0000259" key="14">
    <source>
        <dbReference type="PROSITE" id="PS51149"/>
    </source>
</evidence>
<dbReference type="GO" id="GO:0005829">
    <property type="term" value="C:cytosol"/>
    <property type="evidence" value="ECO:0007669"/>
    <property type="project" value="TreeGrafter"/>
</dbReference>
<evidence type="ECO:0000256" key="6">
    <source>
        <dbReference type="ARBA" id="ARBA00023277"/>
    </source>
</evidence>
<evidence type="ECO:0000313" key="16">
    <source>
        <dbReference type="EMBL" id="KXA13187.1"/>
    </source>
</evidence>
<dbReference type="PROSITE" id="PS51149">
    <property type="entry name" value="GLY_RADICAL_2"/>
    <property type="match status" value="1"/>
</dbReference>
<dbReference type="STRING" id="134605.HMPREF3206_01645"/>
<comment type="subcellular location">
    <subcellularLocation>
        <location evidence="1 12">Cytoplasm</location>
    </subcellularLocation>
</comment>
<organism evidence="16 17">
    <name type="scientific">Fusobacterium equinum</name>
    <dbReference type="NCBI Taxonomy" id="134605"/>
    <lineage>
        <taxon>Bacteria</taxon>
        <taxon>Fusobacteriati</taxon>
        <taxon>Fusobacteriota</taxon>
        <taxon>Fusobacteriia</taxon>
        <taxon>Fusobacteriales</taxon>
        <taxon>Fusobacteriaceae</taxon>
        <taxon>Fusobacterium</taxon>
    </lineage>
</organism>
<feature type="active site" description="S-acetylcysteine intermediate" evidence="9">
    <location>
        <position position="446"/>
    </location>
</feature>
<dbReference type="Gene3D" id="3.20.70.20">
    <property type="match status" value="1"/>
</dbReference>
<dbReference type="PROSITE" id="PS00850">
    <property type="entry name" value="GLY_RADICAL_1"/>
    <property type="match status" value="1"/>
</dbReference>
<feature type="domain" description="Glycine radical" evidence="14">
    <location>
        <begin position="660"/>
        <end position="783"/>
    </location>
</feature>
<dbReference type="InterPro" id="IPR050244">
    <property type="entry name" value="Auton_GlycylRad_Cofactor"/>
</dbReference>
<keyword evidence="5 10" id="KW-0556">Organic radical</keyword>
<evidence type="ECO:0000256" key="3">
    <source>
        <dbReference type="ARBA" id="ARBA00022490"/>
    </source>
</evidence>
<dbReference type="CDD" id="cd01678">
    <property type="entry name" value="PFL1"/>
    <property type="match status" value="1"/>
</dbReference>
<reference evidence="17" key="1">
    <citation type="submission" date="2016-01" db="EMBL/GenBank/DDBJ databases">
        <authorList>
            <person name="Mitreva M."/>
            <person name="Pepin K.H."/>
            <person name="Mihindukulasuriya K.A."/>
            <person name="Fulton R."/>
            <person name="Fronick C."/>
            <person name="O'Laughlin M."/>
            <person name="Miner T."/>
            <person name="Herter B."/>
            <person name="Rosa B.A."/>
            <person name="Cordes M."/>
            <person name="Tomlinson C."/>
            <person name="Wollam A."/>
            <person name="Palsikar V.B."/>
            <person name="Mardis E.R."/>
            <person name="Wilson R.K."/>
        </authorList>
    </citation>
    <scope>NUCLEOTIDE SEQUENCE [LARGE SCALE GENOMIC DNA]</scope>
    <source>
        <strain evidence="17">CMW8396</strain>
    </source>
</reference>
<dbReference type="Proteomes" id="UP000070617">
    <property type="component" value="Unassembled WGS sequence"/>
</dbReference>
<keyword evidence="6 12" id="KW-0119">Carbohydrate metabolism</keyword>
<dbReference type="InterPro" id="IPR019777">
    <property type="entry name" value="Form_AcTrfase_GR_CS"/>
</dbReference>
<evidence type="ECO:0000256" key="2">
    <source>
        <dbReference type="ARBA" id="ARBA00008375"/>
    </source>
</evidence>
<feature type="active site" description="Cysteine radical intermediate" evidence="9">
    <location>
        <position position="447"/>
    </location>
</feature>
<dbReference type="AlphaFoldDB" id="A0A133NA57"/>
<dbReference type="PANTHER" id="PTHR30191:SF0">
    <property type="entry name" value="FORMATE ACETYLTRANSFERASE 1"/>
    <property type="match status" value="1"/>
</dbReference>
<comment type="caution">
    <text evidence="16">The sequence shown here is derived from an EMBL/GenBank/DDBJ whole genome shotgun (WGS) entry which is preliminary data.</text>
</comment>
<dbReference type="PIRSF" id="PIRSF000379">
    <property type="entry name" value="For_Ac_trans_1"/>
    <property type="match status" value="1"/>
</dbReference>
<evidence type="ECO:0000256" key="5">
    <source>
        <dbReference type="ARBA" id="ARBA00022818"/>
    </source>
</evidence>
<accession>A0A133NA57</accession>
<feature type="region of interest" description="Disordered" evidence="13">
    <location>
        <begin position="645"/>
        <end position="666"/>
    </location>
</feature>
<proteinExistence type="inferred from homology"/>
<dbReference type="EMBL" id="LRPX01000083">
    <property type="protein sequence ID" value="KXA13187.1"/>
    <property type="molecule type" value="Genomic_DNA"/>
</dbReference>
<dbReference type="InterPro" id="IPR005949">
    <property type="entry name" value="Form_AcTrfase"/>
</dbReference>
<feature type="domain" description="PFL" evidence="15">
    <location>
        <begin position="39"/>
        <end position="653"/>
    </location>
</feature>
<keyword evidence="4 12" id="KW-0808">Transferase</keyword>
<comment type="pathway">
    <text evidence="12">Fermentation; pyruvate fermentation; formate from pyruvate: step 1/1.</text>
</comment>
<keyword evidence="12" id="KW-0313">Glucose metabolism</keyword>
<dbReference type="SUPFAM" id="SSF51998">
    <property type="entry name" value="PFL-like glycyl radical enzymes"/>
    <property type="match status" value="1"/>
</dbReference>
<dbReference type="GO" id="GO:0008861">
    <property type="term" value="F:formate C-acetyltransferase activity"/>
    <property type="evidence" value="ECO:0007669"/>
    <property type="project" value="UniProtKB-UniRule"/>
</dbReference>
<sequence length="783" mass="89120">MVKVKIKTKKYLTRILNYTILRLSESSFTISLKYERNDEKMQKAWRHFQEGNWAQTIDVTDFIKKNYQEYLGDESFLKGPTENTKKLWDILSVMLKEEREKGIYDAETKIPSRIDAYGPGYIKKELETIVGLQTDAPLKRAIFPNGGLRMVKNSLEAFGYRLDSTLEEFYSKNRKTHNSGVFSAYTPEIKLARHTGIITGLPDAYGRGRIIGDYRRVALYGVNYLIAKRKDDLNSCNPTEMTEDVIRKREEMFDQIEALEALKRMGASYGFDLGEPASTAQEAIQWTYFAYLAATKDQNGAAMSIGKVSTFLDIYIQRDLEEGSITEEQAQEFMDHFVMKLRIIRFLRTPEYDALFSGDPVWVTESLGGMDNNGKSMVTKNSYRMLHTLYNLGPAPEPNLTVLWSEHLPMAWKKYCAKVSIDTSSLQYENDDIMRPQFGDDYGIACCVSPMAIGKQMQFFGARVNLPKALLYAINGGKDENKKVQVTPEVFEKIQGEYLNYDEVWEKYDKILTWLANTYVKALNIIHYMHDKYSYEALEMALHDINIKRTEAFGIAGLSIVADSLAAIKYGKVKMIRDEEGDVVDYEIEKPYVPFGNNDDKTDELAVLVLRTFMNKIRSHKMYRDAIPTQSILTITSNVVYGKKTGNTPDGRRAGTPFAPGANPMHGRDTKGAVASLASVAKLPFEHANDGISYTFAITPNTLGKTMEEKKSNLVGLMDGYFKQTGHHLNVNVFGRELLEDAMEHPEKYPQLTIRVSGYAVNFVKLTREQQLDVVNRTISDKF</sequence>
<evidence type="ECO:0000256" key="11">
    <source>
        <dbReference type="PROSITE-ProRule" id="PRU00493"/>
    </source>
</evidence>
<comment type="similarity">
    <text evidence="2 12">Belongs to the glycyl radical enzyme (GRE) family. PFL subfamily.</text>
</comment>
<evidence type="ECO:0000256" key="10">
    <source>
        <dbReference type="PIRSR" id="PIRSR000379-2"/>
    </source>
</evidence>
<evidence type="ECO:0000256" key="1">
    <source>
        <dbReference type="ARBA" id="ARBA00004496"/>
    </source>
</evidence>
<dbReference type="NCBIfam" id="TIGR01255">
    <property type="entry name" value="pyr_form_ly_1"/>
    <property type="match status" value="1"/>
</dbReference>
<gene>
    <name evidence="16" type="ORF">HMPREF3206_01645</name>
</gene>
<keyword evidence="7 12" id="KW-0012">Acyltransferase</keyword>
<evidence type="ECO:0000259" key="15">
    <source>
        <dbReference type="PROSITE" id="PS51554"/>
    </source>
</evidence>
<evidence type="ECO:0000256" key="8">
    <source>
        <dbReference type="ARBA" id="ARBA00049029"/>
    </source>
</evidence>
<keyword evidence="17" id="KW-1185">Reference proteome</keyword>
<keyword evidence="3 12" id="KW-0963">Cytoplasm</keyword>
<protein>
    <recommendedName>
        <fullName evidence="12">Formate acetyltransferase</fullName>
        <ecNumber evidence="12">2.3.1.54</ecNumber>
    </recommendedName>
    <alternativeName>
        <fullName evidence="12">Pyruvate formate-lyase</fullName>
    </alternativeName>
</protein>
<dbReference type="FunFam" id="3.20.70.20:FF:000003">
    <property type="entry name" value="Formate acetyltransferase"/>
    <property type="match status" value="1"/>
</dbReference>
<dbReference type="Pfam" id="PF02901">
    <property type="entry name" value="PFL-like"/>
    <property type="match status" value="1"/>
</dbReference>
<dbReference type="GO" id="GO:0006006">
    <property type="term" value="P:glucose metabolic process"/>
    <property type="evidence" value="ECO:0007669"/>
    <property type="project" value="UniProtKB-UniRule"/>
</dbReference>
<dbReference type="PANTHER" id="PTHR30191">
    <property type="entry name" value="FORMATE ACETYLTRANSFERASE"/>
    <property type="match status" value="1"/>
</dbReference>